<reference evidence="5" key="1">
    <citation type="submission" date="2021-05" db="EMBL/GenBank/DDBJ databases">
        <title>Complete genome sequence of the cellulolytic planctomycete Telmatocola sphagniphila SP2T and characterization of the first cellulase from planctomycetes.</title>
        <authorList>
            <person name="Rakitin A.L."/>
            <person name="Beletsky A.V."/>
            <person name="Naumoff D.G."/>
            <person name="Kulichevskaya I.S."/>
            <person name="Mardanov A.V."/>
            <person name="Ravin N.V."/>
            <person name="Dedysh S.N."/>
        </authorList>
    </citation>
    <scope>NUCLEOTIDE SEQUENCE</scope>
    <source>
        <strain evidence="5">SP2T</strain>
    </source>
</reference>
<keyword evidence="6" id="KW-1185">Reference proteome</keyword>
<dbReference type="InterPro" id="IPR032696">
    <property type="entry name" value="SQ_cyclase_C"/>
</dbReference>
<dbReference type="SUPFAM" id="SSF48403">
    <property type="entry name" value="Ankyrin repeat"/>
    <property type="match status" value="1"/>
</dbReference>
<dbReference type="SMART" id="SM00248">
    <property type="entry name" value="ANK"/>
    <property type="match status" value="5"/>
</dbReference>
<protein>
    <submittedName>
        <fullName evidence="5">Ankyrin repeat domain-containing protein</fullName>
    </submittedName>
</protein>
<dbReference type="InterPro" id="IPR036770">
    <property type="entry name" value="Ankyrin_rpt-contain_sf"/>
</dbReference>
<feature type="repeat" description="ANK" evidence="3">
    <location>
        <begin position="245"/>
        <end position="277"/>
    </location>
</feature>
<feature type="repeat" description="ANK" evidence="3">
    <location>
        <begin position="208"/>
        <end position="240"/>
    </location>
</feature>
<name>A0A8E6EU77_9BACT</name>
<dbReference type="Pfam" id="PF12796">
    <property type="entry name" value="Ank_2"/>
    <property type="match status" value="2"/>
</dbReference>
<dbReference type="Proteomes" id="UP000676194">
    <property type="component" value="Chromosome"/>
</dbReference>
<feature type="repeat" description="ANK" evidence="3">
    <location>
        <begin position="84"/>
        <end position="116"/>
    </location>
</feature>
<organism evidence="5 6">
    <name type="scientific">Telmatocola sphagniphila</name>
    <dbReference type="NCBI Taxonomy" id="1123043"/>
    <lineage>
        <taxon>Bacteria</taxon>
        <taxon>Pseudomonadati</taxon>
        <taxon>Planctomycetota</taxon>
        <taxon>Planctomycetia</taxon>
        <taxon>Gemmatales</taxon>
        <taxon>Gemmataceae</taxon>
    </lineage>
</organism>
<dbReference type="PROSITE" id="PS50297">
    <property type="entry name" value="ANK_REP_REGION"/>
    <property type="match status" value="4"/>
</dbReference>
<evidence type="ECO:0000259" key="4">
    <source>
        <dbReference type="Pfam" id="PF13243"/>
    </source>
</evidence>
<evidence type="ECO:0000256" key="2">
    <source>
        <dbReference type="ARBA" id="ARBA00023043"/>
    </source>
</evidence>
<dbReference type="Pfam" id="PF13243">
    <property type="entry name" value="SQHop_cyclase_C"/>
    <property type="match status" value="1"/>
</dbReference>
<dbReference type="SUPFAM" id="SSF48239">
    <property type="entry name" value="Terpenoid cyclases/Protein prenyltransferases"/>
    <property type="match status" value="1"/>
</dbReference>
<keyword evidence="2 3" id="KW-0040">ANK repeat</keyword>
<dbReference type="Gene3D" id="1.25.40.20">
    <property type="entry name" value="Ankyrin repeat-containing domain"/>
    <property type="match status" value="3"/>
</dbReference>
<dbReference type="EMBL" id="CP074694">
    <property type="protein sequence ID" value="QVL30907.1"/>
    <property type="molecule type" value="Genomic_DNA"/>
</dbReference>
<evidence type="ECO:0000256" key="1">
    <source>
        <dbReference type="ARBA" id="ARBA00022737"/>
    </source>
</evidence>
<dbReference type="PANTHER" id="PTHR24198:SF165">
    <property type="entry name" value="ANKYRIN REPEAT-CONTAINING PROTEIN-RELATED"/>
    <property type="match status" value="1"/>
</dbReference>
<dbReference type="KEGG" id="tsph:KIH39_18910"/>
<feature type="repeat" description="ANK" evidence="3">
    <location>
        <begin position="175"/>
        <end position="207"/>
    </location>
</feature>
<proteinExistence type="predicted"/>
<evidence type="ECO:0000313" key="5">
    <source>
        <dbReference type="EMBL" id="QVL30907.1"/>
    </source>
</evidence>
<dbReference type="PANTHER" id="PTHR24198">
    <property type="entry name" value="ANKYRIN REPEAT AND PROTEIN KINASE DOMAIN-CONTAINING PROTEIN"/>
    <property type="match status" value="1"/>
</dbReference>
<evidence type="ECO:0000256" key="3">
    <source>
        <dbReference type="PROSITE-ProRule" id="PRU00023"/>
    </source>
</evidence>
<dbReference type="Pfam" id="PF13637">
    <property type="entry name" value="Ank_4"/>
    <property type="match status" value="1"/>
</dbReference>
<evidence type="ECO:0000313" key="6">
    <source>
        <dbReference type="Proteomes" id="UP000676194"/>
    </source>
</evidence>
<dbReference type="AlphaFoldDB" id="A0A8E6EU77"/>
<dbReference type="Gene3D" id="1.50.10.20">
    <property type="match status" value="2"/>
</dbReference>
<gene>
    <name evidence="5" type="ORF">KIH39_18910</name>
</gene>
<keyword evidence="1" id="KW-0677">Repeat</keyword>
<feature type="domain" description="Squalene cyclase C-terminal" evidence="4">
    <location>
        <begin position="524"/>
        <end position="659"/>
    </location>
</feature>
<sequence length="667" mass="71867">MMQRTKRSLITQLGLALLGLLVLFGIWQILIRTLDNPAADSSTEKQLDPAVLDKKLFTAIRDGDKAQVRELLQLGAKLSNRDESGDTVVMRAALHADAEMMRILLEAGADGLARSSDNTPPLLRTHHDIEKMRLLLDRGATVDDFAMLAAASVPGCQEALKLLVAHGGKANPSAAAYTPLMAAAGTGDFDAVNYLLSIGANVKVQTPTGFTALIAGALSGNPRVVATLLEKGAEVNVVAKLERGILQTPVGVAASMGHAECLKLLLAAGADVNVQGGPFNHCALLGAATTPSQETMKILLTKADIAATDWTGRTALDWAERSGDTEIVRMLRQVSGAKKGDGPAKPSPVPAINIPVDETAIRKAITRALPPLQQSEQKITETRSCVSCHQHGLVSMVVGMARKRGLPVNEKIAGDERAYMIKDMRVRHRSLLLGTGIDPTLSAHVLIGLSAEGEPPRRVTDALVHYLVLRQRIEGRWQQENYRPPDEASDFQFTALAIRGLQAYASKGRKQEIAAHIERAREWLERTPTGDVVDKGFQLLGLGWSQAAPEVIQKAVQSLLKEQREEGGWSQLPTLDSDAYATGLALYALHEAGGLGVDQASYKRGLEFLVRTQKADGSWFVASRSFPFVEYSTSGFPHGRDQFISASATCWATMALMQSIPVVDSKK</sequence>
<dbReference type="PROSITE" id="PS50088">
    <property type="entry name" value="ANK_REPEAT"/>
    <property type="match status" value="4"/>
</dbReference>
<dbReference type="InterPro" id="IPR002110">
    <property type="entry name" value="Ankyrin_rpt"/>
</dbReference>
<accession>A0A8E6EU77</accession>
<dbReference type="InterPro" id="IPR008930">
    <property type="entry name" value="Terpenoid_cyclase/PrenylTrfase"/>
</dbReference>
<dbReference type="RefSeq" id="WP_213494789.1">
    <property type="nucleotide sequence ID" value="NZ_CP074694.1"/>
</dbReference>